<feature type="non-terminal residue" evidence="2">
    <location>
        <position position="1"/>
    </location>
</feature>
<comment type="caution">
    <text evidence="2">The sequence shown here is derived from an EMBL/GenBank/DDBJ whole genome shotgun (WGS) entry which is preliminary data.</text>
</comment>
<sequence length="62" mass="7230">MIFCFHYSKKKRKAGSIDKLWSPIEEMYTVANIQSAKKQKTDENTEEIDPTEEIDSTEESDD</sequence>
<dbReference type="Proteomes" id="UP000789570">
    <property type="component" value="Unassembled WGS sequence"/>
</dbReference>
<keyword evidence="3" id="KW-1185">Reference proteome</keyword>
<protein>
    <submittedName>
        <fullName evidence="2">2071_t:CDS:1</fullName>
    </submittedName>
</protein>
<dbReference type="EMBL" id="CAJVPQ010013297">
    <property type="protein sequence ID" value="CAG8735296.1"/>
    <property type="molecule type" value="Genomic_DNA"/>
</dbReference>
<organism evidence="2 3">
    <name type="scientific">Funneliformis caledonium</name>
    <dbReference type="NCBI Taxonomy" id="1117310"/>
    <lineage>
        <taxon>Eukaryota</taxon>
        <taxon>Fungi</taxon>
        <taxon>Fungi incertae sedis</taxon>
        <taxon>Mucoromycota</taxon>
        <taxon>Glomeromycotina</taxon>
        <taxon>Glomeromycetes</taxon>
        <taxon>Glomerales</taxon>
        <taxon>Glomeraceae</taxon>
        <taxon>Funneliformis</taxon>
    </lineage>
</organism>
<evidence type="ECO:0000313" key="3">
    <source>
        <dbReference type="Proteomes" id="UP000789570"/>
    </source>
</evidence>
<accession>A0A9N9IHR3</accession>
<feature type="region of interest" description="Disordered" evidence="1">
    <location>
        <begin position="33"/>
        <end position="62"/>
    </location>
</feature>
<name>A0A9N9IHR3_9GLOM</name>
<proteinExistence type="predicted"/>
<feature type="compositionally biased region" description="Acidic residues" evidence="1">
    <location>
        <begin position="44"/>
        <end position="62"/>
    </location>
</feature>
<dbReference type="AlphaFoldDB" id="A0A9N9IHR3"/>
<reference evidence="2" key="1">
    <citation type="submission" date="2021-06" db="EMBL/GenBank/DDBJ databases">
        <authorList>
            <person name="Kallberg Y."/>
            <person name="Tangrot J."/>
            <person name="Rosling A."/>
        </authorList>
    </citation>
    <scope>NUCLEOTIDE SEQUENCE</scope>
    <source>
        <strain evidence="2">UK204</strain>
    </source>
</reference>
<evidence type="ECO:0000313" key="2">
    <source>
        <dbReference type="EMBL" id="CAG8735296.1"/>
    </source>
</evidence>
<gene>
    <name evidence="2" type="ORF">FCALED_LOCUS15256</name>
</gene>
<evidence type="ECO:0000256" key="1">
    <source>
        <dbReference type="SAM" id="MobiDB-lite"/>
    </source>
</evidence>